<feature type="domain" description="HD-GYP" evidence="2">
    <location>
        <begin position="837"/>
        <end position="1037"/>
    </location>
</feature>
<dbReference type="InterPro" id="IPR052020">
    <property type="entry name" value="Cyclic_di-GMP/3'3'-cGAMP_PDE"/>
</dbReference>
<evidence type="ECO:0000256" key="1">
    <source>
        <dbReference type="SAM" id="Phobius"/>
    </source>
</evidence>
<dbReference type="Gene3D" id="6.10.340.10">
    <property type="match status" value="1"/>
</dbReference>
<dbReference type="OrthoDB" id="9764808at2"/>
<sequence>MEVNNKKKRFTIRVTLITTFIFACAFTAIAAISLHYYFSSNLAKNAAATQFELIATQVASQARRQEQAAVSLANVIKLQNIRGARSISGEQLARFSALLSAQEEVFSLFYGFSNGDYFEISNLESTPGIRRVWGAAPNDRWVVVQIYGQGGDRKRYTQFLDSKLNVRIQTEEPTDYDARQRPWFKNASHQSVNKMPPYMFSFIGRPGTSYAITGKNNVVAGTTVLLSSLSRYMDIPDYTLTGNGYLFDDNGEVSIEQRVDAPPELNVTPITLDDRQRAYLDKVGTLRVGVMDDYPPFEYSVSGQPRGYSVEHIRLLARKLGVELQFINGYRFPELVEQLKSGKIDMLLGLMKNEEREQFCVFANGHYDTRIIATMRQGEAQGQQRLSDFKELRIAAQKGYAVTKFLKARMGNAHFIEYNDTLDALKGLNRGEVDVVFDDEVVINYIQAYFYIEGLEKVTQISELKSQSDFNFHHTVRKDLAPLMTFINRAINELKPSLKVDLKQKWLDFDSSRRRAELSQLPSKQLLDIAQQAPLRDRMHEIEIGNKTHYAYISRVEGLIGSGNQEYIALIVSEDEALSQLQWQVKKAMLVTLFVLFIVLIIISQMARNLANPIQRLIEENQKIGQRDYDHVHYVDSHIEEIHQLSSAMVNMSESICDFEAGQKELLDAFIQLIAQAIDEKSPYTGGHCARVPELAMMLAQEANNQQKGPFAHFGFNSKEQWREFEVAAWLHDCGKITTPEHIVDKGSKLECIYNRIHEIRMRFEVLYRDARIDYLEAVNREPEEQLRFYATLQQRQKELKEDFAFVAKCNVGGEMMSEQERSRLESIAEQTWYRNFDDCLGLSPAEQRRMKDFEHTSEGEEYLLSDKNRHIFARNEREFSRNSGFGFNMEPTENKQNLGELYNLKIGRGTLTKEDRYIINEHIITTIRMLETLPLPEDLQRVPEYAGGHHEKLDGGGYPRGLIAEQMSVPARIMAIADIFEALTANDRPYKEAKTLSQSLKIMKFMAQDRHIDKDLFALFLTSGTYMDYARQHLNDSQIDDVDIKDYIIG</sequence>
<dbReference type="Pfam" id="PF13487">
    <property type="entry name" value="HD_5"/>
    <property type="match status" value="1"/>
</dbReference>
<dbReference type="CDD" id="cd01007">
    <property type="entry name" value="PBP2_BvgS_HisK_like"/>
    <property type="match status" value="1"/>
</dbReference>
<dbReference type="PATRIC" id="fig|151081.8.peg.2831"/>
<dbReference type="SUPFAM" id="SSF53850">
    <property type="entry name" value="Periplasmic binding protein-like II"/>
    <property type="match status" value="1"/>
</dbReference>
<dbReference type="eggNOG" id="COG2206">
    <property type="taxonomic scope" value="Bacteria"/>
</dbReference>
<dbReference type="PANTHER" id="PTHR45228">
    <property type="entry name" value="CYCLIC DI-GMP PHOSPHODIESTERASE TM_0186-RELATED"/>
    <property type="match status" value="1"/>
</dbReference>
<accession>A0A0F4PJT9</accession>
<dbReference type="InterPro" id="IPR037522">
    <property type="entry name" value="HD_GYP_dom"/>
</dbReference>
<dbReference type="SMART" id="SM00471">
    <property type="entry name" value="HDc"/>
    <property type="match status" value="1"/>
</dbReference>
<dbReference type="InterPro" id="IPR001638">
    <property type="entry name" value="Solute-binding_3/MltF_N"/>
</dbReference>
<proteinExistence type="predicted"/>
<organism evidence="3 4">
    <name type="scientific">Pseudoalteromonas ruthenica</name>
    <dbReference type="NCBI Taxonomy" id="151081"/>
    <lineage>
        <taxon>Bacteria</taxon>
        <taxon>Pseudomonadati</taxon>
        <taxon>Pseudomonadota</taxon>
        <taxon>Gammaproteobacteria</taxon>
        <taxon>Alteromonadales</taxon>
        <taxon>Pseudoalteromonadaceae</taxon>
        <taxon>Pseudoalteromonas</taxon>
    </lineage>
</organism>
<dbReference type="PROSITE" id="PS51257">
    <property type="entry name" value="PROKAR_LIPOPROTEIN"/>
    <property type="match status" value="1"/>
</dbReference>
<keyword evidence="4" id="KW-1185">Reference proteome</keyword>
<dbReference type="RefSeq" id="WP_045979998.1">
    <property type="nucleotide sequence ID" value="NZ_JXXY01000015.1"/>
</dbReference>
<dbReference type="SUPFAM" id="SSF109604">
    <property type="entry name" value="HD-domain/PDEase-like"/>
    <property type="match status" value="2"/>
</dbReference>
<keyword evidence="1" id="KW-1133">Transmembrane helix</keyword>
<dbReference type="PROSITE" id="PS51832">
    <property type="entry name" value="HD_GYP"/>
    <property type="match status" value="1"/>
</dbReference>
<dbReference type="Gene3D" id="1.10.3210.10">
    <property type="entry name" value="Hypothetical protein af1432"/>
    <property type="match status" value="2"/>
</dbReference>
<keyword evidence="1" id="KW-0472">Membrane</keyword>
<dbReference type="PANTHER" id="PTHR45228:SF5">
    <property type="entry name" value="CYCLIC DI-GMP PHOSPHODIESTERASE VC_1348-RELATED"/>
    <property type="match status" value="1"/>
</dbReference>
<evidence type="ECO:0000259" key="2">
    <source>
        <dbReference type="PROSITE" id="PS51832"/>
    </source>
</evidence>
<feature type="transmembrane region" description="Helical" evidence="1">
    <location>
        <begin position="12"/>
        <end position="38"/>
    </location>
</feature>
<dbReference type="eggNOG" id="COG0834">
    <property type="taxonomic scope" value="Bacteria"/>
</dbReference>
<dbReference type="CDD" id="cd00077">
    <property type="entry name" value="HDc"/>
    <property type="match status" value="2"/>
</dbReference>
<protein>
    <recommendedName>
        <fullName evidence="2">HD-GYP domain-containing protein</fullName>
    </recommendedName>
</protein>
<name>A0A0F4PJT9_9GAMM</name>
<keyword evidence="1" id="KW-0812">Transmembrane</keyword>
<evidence type="ECO:0000313" key="3">
    <source>
        <dbReference type="EMBL" id="KJZ00440.1"/>
    </source>
</evidence>
<dbReference type="InterPro" id="IPR003607">
    <property type="entry name" value="HD/PDEase_dom"/>
</dbReference>
<reference evidence="3 4" key="1">
    <citation type="journal article" date="2015" name="BMC Genomics">
        <title>Genome mining reveals unlocked bioactive potential of marine Gram-negative bacteria.</title>
        <authorList>
            <person name="Machado H."/>
            <person name="Sonnenschein E.C."/>
            <person name="Melchiorsen J."/>
            <person name="Gram L."/>
        </authorList>
    </citation>
    <scope>NUCLEOTIDE SEQUENCE [LARGE SCALE GENOMIC DNA]</scope>
    <source>
        <strain evidence="3 4">S3137</strain>
    </source>
</reference>
<dbReference type="GeneID" id="58228242"/>
<dbReference type="Gene3D" id="3.40.190.10">
    <property type="entry name" value="Periplasmic binding protein-like II"/>
    <property type="match status" value="2"/>
</dbReference>
<dbReference type="AlphaFoldDB" id="A0A0F4PJT9"/>
<evidence type="ECO:0000313" key="4">
    <source>
        <dbReference type="Proteomes" id="UP000033664"/>
    </source>
</evidence>
<gene>
    <name evidence="3" type="ORF">TW72_07060</name>
</gene>
<dbReference type="Proteomes" id="UP000033664">
    <property type="component" value="Unassembled WGS sequence"/>
</dbReference>
<dbReference type="Pfam" id="PF00497">
    <property type="entry name" value="SBP_bac_3"/>
    <property type="match status" value="1"/>
</dbReference>
<dbReference type="SMART" id="SM00062">
    <property type="entry name" value="PBPb"/>
    <property type="match status" value="1"/>
</dbReference>
<dbReference type="eggNOG" id="COG3437">
    <property type="taxonomic scope" value="Bacteria"/>
</dbReference>
<dbReference type="GO" id="GO:0008081">
    <property type="term" value="F:phosphoric diester hydrolase activity"/>
    <property type="evidence" value="ECO:0007669"/>
    <property type="project" value="UniProtKB-ARBA"/>
</dbReference>
<comment type="caution">
    <text evidence="3">The sequence shown here is derived from an EMBL/GenBank/DDBJ whole genome shotgun (WGS) entry which is preliminary data.</text>
</comment>
<dbReference type="EMBL" id="JXXZ01000006">
    <property type="protein sequence ID" value="KJZ00440.1"/>
    <property type="molecule type" value="Genomic_DNA"/>
</dbReference>
<dbReference type="Gene3D" id="3.30.450.20">
    <property type="entry name" value="PAS domain"/>
    <property type="match status" value="1"/>
</dbReference>